<proteinExistence type="predicted"/>
<sequence length="333" mass="36187">MSHRLLLVVAFVLLATSASAAFRGLHGLRPGVSYEFPIYKQCDPRWGNDTMGTKGNGWRSTICGEGCAMTSTSMALAGLGATVNGSAVTPKTLNAWLIANQGYECLSGDCDNLVLTAPERFSPLMSLIGETQKPSFAEISADIANQRIIHVAHVHNNSHFVLLIGAVPGQEAFYVHDPFYNSTQYPYGNISDIIRFKINTYPVYKQCDSKWGNNVMGSNNDTICEVGCLMSSISMAIAGTGILINTSVSNPATLNKFLQTHNGYTSGSDLEESVIPQVSPLRIQWPSDGMHLSNNIPLATIKEYIDRAVPRIVIANVMHGQHFVLVVGYRSDN</sequence>
<feature type="chain" id="PRO_5006622298" evidence="1">
    <location>
        <begin position="21"/>
        <end position="333"/>
    </location>
</feature>
<organism evidence="3 4">
    <name type="scientific">Bodo saltans</name>
    <name type="common">Flagellated protozoan</name>
    <dbReference type="NCBI Taxonomy" id="75058"/>
    <lineage>
        <taxon>Eukaryota</taxon>
        <taxon>Discoba</taxon>
        <taxon>Euglenozoa</taxon>
        <taxon>Kinetoplastea</taxon>
        <taxon>Metakinetoplastina</taxon>
        <taxon>Eubodonida</taxon>
        <taxon>Bodonidae</taxon>
        <taxon>Bodo</taxon>
    </lineage>
</organism>
<dbReference type="InterPro" id="IPR039564">
    <property type="entry name" value="Peptidase_C39-like"/>
</dbReference>
<dbReference type="AlphaFoldDB" id="A0A0S4JBZ2"/>
<feature type="domain" description="Peptidase C39-like" evidence="2">
    <location>
        <begin position="35"/>
        <end position="178"/>
    </location>
</feature>
<keyword evidence="1" id="KW-0732">Signal</keyword>
<feature type="domain" description="Peptidase C39-like" evidence="2">
    <location>
        <begin position="201"/>
        <end position="333"/>
    </location>
</feature>
<keyword evidence="4" id="KW-1185">Reference proteome</keyword>
<evidence type="ECO:0000313" key="4">
    <source>
        <dbReference type="Proteomes" id="UP000051952"/>
    </source>
</evidence>
<name>A0A0S4JBZ2_BODSA</name>
<accession>A0A0S4JBZ2</accession>
<dbReference type="EMBL" id="CYKH01001535">
    <property type="protein sequence ID" value="CUG87509.1"/>
    <property type="molecule type" value="Genomic_DNA"/>
</dbReference>
<protein>
    <submittedName>
        <fullName evidence="3">Membrane-associated peptidase, putative</fullName>
    </submittedName>
</protein>
<gene>
    <name evidence="3" type="ORF">BSAL_00115</name>
</gene>
<evidence type="ECO:0000313" key="3">
    <source>
        <dbReference type="EMBL" id="CUG87509.1"/>
    </source>
</evidence>
<dbReference type="OMA" id="TICGEGC"/>
<feature type="signal peptide" evidence="1">
    <location>
        <begin position="1"/>
        <end position="20"/>
    </location>
</feature>
<dbReference type="Pfam" id="PF13529">
    <property type="entry name" value="Peptidase_C39_2"/>
    <property type="match status" value="2"/>
</dbReference>
<dbReference type="Proteomes" id="UP000051952">
    <property type="component" value="Unassembled WGS sequence"/>
</dbReference>
<evidence type="ECO:0000256" key="1">
    <source>
        <dbReference type="SAM" id="SignalP"/>
    </source>
</evidence>
<dbReference type="VEuPathDB" id="TriTrypDB:BSAL_00115"/>
<reference evidence="4" key="1">
    <citation type="submission" date="2015-09" db="EMBL/GenBank/DDBJ databases">
        <authorList>
            <consortium name="Pathogen Informatics"/>
        </authorList>
    </citation>
    <scope>NUCLEOTIDE SEQUENCE [LARGE SCALE GENOMIC DNA]</scope>
    <source>
        <strain evidence="4">Lake Konstanz</strain>
    </source>
</reference>
<feature type="non-terminal residue" evidence="3">
    <location>
        <position position="333"/>
    </location>
</feature>
<dbReference type="PANTHER" id="PTHR40524">
    <property type="entry name" value="PEPTIDASE_C39_2 DOMAIN-CONTAINING PROTEIN"/>
    <property type="match status" value="1"/>
</dbReference>
<dbReference type="OrthoDB" id="293230at2759"/>
<evidence type="ECO:0000259" key="2">
    <source>
        <dbReference type="Pfam" id="PF13529"/>
    </source>
</evidence>
<dbReference type="PANTHER" id="PTHR40524:SF1">
    <property type="entry name" value="PEPTIDASE C39-LIKE DOMAIN-CONTAINING PROTEIN"/>
    <property type="match status" value="1"/>
</dbReference>